<reference evidence="5" key="1">
    <citation type="submission" date="2023-07" db="EMBL/GenBank/DDBJ databases">
        <title>30 novel species of actinomycetes from the DSMZ collection.</title>
        <authorList>
            <person name="Nouioui I."/>
        </authorList>
    </citation>
    <scope>NUCLEOTIDE SEQUENCE [LARGE SCALE GENOMIC DNA]</scope>
    <source>
        <strain evidence="5">DSM 41982</strain>
    </source>
</reference>
<gene>
    <name evidence="4" type="ORF">RM574_05395</name>
</gene>
<keyword evidence="2" id="KW-0012">Acyltransferase</keyword>
<evidence type="ECO:0000256" key="1">
    <source>
        <dbReference type="ARBA" id="ARBA00022679"/>
    </source>
</evidence>
<name>A0ABD5E0C4_9ACTN</name>
<dbReference type="GO" id="GO:0016746">
    <property type="term" value="F:acyltransferase activity"/>
    <property type="evidence" value="ECO:0007669"/>
    <property type="project" value="UniProtKB-KW"/>
</dbReference>
<accession>A0ABD5E0C4</accession>
<dbReference type="Gene3D" id="3.40.630.30">
    <property type="match status" value="1"/>
</dbReference>
<evidence type="ECO:0000256" key="2">
    <source>
        <dbReference type="ARBA" id="ARBA00023315"/>
    </source>
</evidence>
<dbReference type="RefSeq" id="WP_254667255.1">
    <property type="nucleotide sequence ID" value="NZ_JAVRER010000006.1"/>
</dbReference>
<comment type="caution">
    <text evidence="4">The sequence shown here is derived from an EMBL/GenBank/DDBJ whole genome shotgun (WGS) entry which is preliminary data.</text>
</comment>
<evidence type="ECO:0000259" key="3">
    <source>
        <dbReference type="PROSITE" id="PS51186"/>
    </source>
</evidence>
<protein>
    <submittedName>
        <fullName evidence="4">GNAT family N-acetyltransferase</fullName>
    </submittedName>
</protein>
<sequence>MRVDVSEMTEADLPRVMRLRARAWAAAYAGLVPAAYLDAMDPDADARNRAGWFRASRGRVTDLLACDAEGELLGWASYGLPRPGEGPAGELFTLYAAPERVGTGVGRRLVDEVHGRLAGPVALWVLEGNLRARRFYERSGYRAEGTRRPDDYRAWGGSVLNELRYVRD</sequence>
<evidence type="ECO:0000313" key="4">
    <source>
        <dbReference type="EMBL" id="MDT0414919.1"/>
    </source>
</evidence>
<dbReference type="InterPro" id="IPR000182">
    <property type="entry name" value="GNAT_dom"/>
</dbReference>
<dbReference type="InterPro" id="IPR050832">
    <property type="entry name" value="Bact_Acetyltransf"/>
</dbReference>
<feature type="domain" description="N-acetyltransferase" evidence="3">
    <location>
        <begin position="3"/>
        <end position="168"/>
    </location>
</feature>
<dbReference type="InterPro" id="IPR016181">
    <property type="entry name" value="Acyl_CoA_acyltransferase"/>
</dbReference>
<evidence type="ECO:0000313" key="5">
    <source>
        <dbReference type="Proteomes" id="UP001183607"/>
    </source>
</evidence>
<dbReference type="EMBL" id="JAVRER010000006">
    <property type="protein sequence ID" value="MDT0414919.1"/>
    <property type="molecule type" value="Genomic_DNA"/>
</dbReference>
<dbReference type="CDD" id="cd04301">
    <property type="entry name" value="NAT_SF"/>
    <property type="match status" value="1"/>
</dbReference>
<dbReference type="SUPFAM" id="SSF55729">
    <property type="entry name" value="Acyl-CoA N-acyltransferases (Nat)"/>
    <property type="match status" value="1"/>
</dbReference>
<keyword evidence="1" id="KW-0808">Transferase</keyword>
<organism evidence="4 5">
    <name type="scientific">Streptomyces evansiae</name>
    <dbReference type="NCBI Taxonomy" id="3075535"/>
    <lineage>
        <taxon>Bacteria</taxon>
        <taxon>Bacillati</taxon>
        <taxon>Actinomycetota</taxon>
        <taxon>Actinomycetes</taxon>
        <taxon>Kitasatosporales</taxon>
        <taxon>Streptomycetaceae</taxon>
        <taxon>Streptomyces</taxon>
    </lineage>
</organism>
<dbReference type="PROSITE" id="PS51186">
    <property type="entry name" value="GNAT"/>
    <property type="match status" value="1"/>
</dbReference>
<dbReference type="AlphaFoldDB" id="A0ABD5E0C4"/>
<dbReference type="Proteomes" id="UP001183607">
    <property type="component" value="Unassembled WGS sequence"/>
</dbReference>
<proteinExistence type="predicted"/>
<dbReference type="Pfam" id="PF00583">
    <property type="entry name" value="Acetyltransf_1"/>
    <property type="match status" value="1"/>
</dbReference>
<dbReference type="PANTHER" id="PTHR43877">
    <property type="entry name" value="AMINOALKYLPHOSPHONATE N-ACETYLTRANSFERASE-RELATED-RELATED"/>
    <property type="match status" value="1"/>
</dbReference>